<dbReference type="SUPFAM" id="SSF51735">
    <property type="entry name" value="NAD(P)-binding Rossmann-fold domains"/>
    <property type="match status" value="1"/>
</dbReference>
<gene>
    <name evidence="4" type="ORF">WQQ_41130</name>
</gene>
<sequence>MKTKSIATRQTALITGASSGIGYELAKLFARDDHDLVLVSRMAPMLERIARELKRDCGVHVTIIAKDLFRPEAAQELYDEIRAAGITVDYLVNDAGQGAYGRFAETALDQELSIIQLNVTTLVVLTKLFLRDMLARDSGRILQLASMVSKTPSPYQAVYAGTKAFVYNFTQSVIDELKGTNVTMTALRPGATDTDFFNKAGAEDMWAVQHDKLGPADAVARDGYEALMAGRPAIVSGLQNRIMDAVSNVIPDQAVARGMRKLDQPARKTRH</sequence>
<dbReference type="EMBL" id="AKGD01000004">
    <property type="protein sequence ID" value="EIT67678.1"/>
    <property type="molecule type" value="Genomic_DNA"/>
</dbReference>
<evidence type="ECO:0000256" key="3">
    <source>
        <dbReference type="RuleBase" id="RU000363"/>
    </source>
</evidence>
<dbReference type="InterPro" id="IPR002347">
    <property type="entry name" value="SDR_fam"/>
</dbReference>
<dbReference type="PANTHER" id="PTHR42901">
    <property type="entry name" value="ALCOHOL DEHYDROGENASE"/>
    <property type="match status" value="1"/>
</dbReference>
<accession>I8T1Y7</accession>
<dbReference type="OrthoDB" id="9810734at2"/>
<evidence type="ECO:0000256" key="1">
    <source>
        <dbReference type="ARBA" id="ARBA00006484"/>
    </source>
</evidence>
<dbReference type="Proteomes" id="UP000003704">
    <property type="component" value="Unassembled WGS sequence"/>
</dbReference>
<keyword evidence="2" id="KW-0560">Oxidoreductase</keyword>
<dbReference type="AlphaFoldDB" id="I8T1Y7"/>
<dbReference type="CDD" id="cd05233">
    <property type="entry name" value="SDR_c"/>
    <property type="match status" value="1"/>
</dbReference>
<reference evidence="4 5" key="1">
    <citation type="journal article" date="2012" name="J. Bacteriol.">
        <title>Genome Sequence of n-Alkane-Degrading Hydrocarboniphaga effusa Strain AP103T (ATCC BAA-332T).</title>
        <authorList>
            <person name="Chang H.K."/>
            <person name="Zylstra G.J."/>
            <person name="Chae J.C."/>
        </authorList>
    </citation>
    <scope>NUCLEOTIDE SEQUENCE [LARGE SCALE GENOMIC DNA]</scope>
    <source>
        <strain evidence="4 5">AP103</strain>
    </source>
</reference>
<keyword evidence="5" id="KW-1185">Reference proteome</keyword>
<comment type="similarity">
    <text evidence="1 3">Belongs to the short-chain dehydrogenases/reductases (SDR) family.</text>
</comment>
<comment type="caution">
    <text evidence="4">The sequence shown here is derived from an EMBL/GenBank/DDBJ whole genome shotgun (WGS) entry which is preliminary data.</text>
</comment>
<dbReference type="InterPro" id="IPR036291">
    <property type="entry name" value="NAD(P)-bd_dom_sf"/>
</dbReference>
<evidence type="ECO:0000256" key="2">
    <source>
        <dbReference type="ARBA" id="ARBA00023002"/>
    </source>
</evidence>
<proteinExistence type="inferred from homology"/>
<organism evidence="4 5">
    <name type="scientific">Hydrocarboniphaga effusa AP103</name>
    <dbReference type="NCBI Taxonomy" id="1172194"/>
    <lineage>
        <taxon>Bacteria</taxon>
        <taxon>Pseudomonadati</taxon>
        <taxon>Pseudomonadota</taxon>
        <taxon>Gammaproteobacteria</taxon>
        <taxon>Nevskiales</taxon>
        <taxon>Nevskiaceae</taxon>
        <taxon>Hydrocarboniphaga</taxon>
    </lineage>
</organism>
<evidence type="ECO:0000313" key="4">
    <source>
        <dbReference type="EMBL" id="EIT67678.1"/>
    </source>
</evidence>
<dbReference type="PATRIC" id="fig|1172194.4.peg.3997"/>
<dbReference type="PRINTS" id="PR00081">
    <property type="entry name" value="GDHRDH"/>
</dbReference>
<protein>
    <submittedName>
        <fullName evidence="4">Putative oxidoreductase (Putative short-chain dehydrogenase)</fullName>
    </submittedName>
</protein>
<dbReference type="STRING" id="1172194.WQQ_41130"/>
<dbReference type="PANTHER" id="PTHR42901:SF1">
    <property type="entry name" value="ALCOHOL DEHYDROGENASE"/>
    <property type="match status" value="1"/>
</dbReference>
<name>I8T1Y7_9GAMM</name>
<dbReference type="Pfam" id="PF00106">
    <property type="entry name" value="adh_short"/>
    <property type="match status" value="1"/>
</dbReference>
<dbReference type="Gene3D" id="3.40.50.720">
    <property type="entry name" value="NAD(P)-binding Rossmann-like Domain"/>
    <property type="match status" value="1"/>
</dbReference>
<dbReference type="PIRSF" id="PIRSF000126">
    <property type="entry name" value="11-beta-HSD1"/>
    <property type="match status" value="1"/>
</dbReference>
<dbReference type="GO" id="GO:0016491">
    <property type="term" value="F:oxidoreductase activity"/>
    <property type="evidence" value="ECO:0007669"/>
    <property type="project" value="UniProtKB-KW"/>
</dbReference>
<evidence type="ECO:0000313" key="5">
    <source>
        <dbReference type="Proteomes" id="UP000003704"/>
    </source>
</evidence>
<dbReference type="PRINTS" id="PR00080">
    <property type="entry name" value="SDRFAMILY"/>
</dbReference>
<dbReference type="RefSeq" id="WP_007187048.1">
    <property type="nucleotide sequence ID" value="NZ_AKGD01000004.1"/>
</dbReference>